<evidence type="ECO:0000256" key="1">
    <source>
        <dbReference type="SAM" id="SignalP"/>
    </source>
</evidence>
<evidence type="ECO:0008006" key="4">
    <source>
        <dbReference type="Google" id="ProtNLM"/>
    </source>
</evidence>
<protein>
    <recommendedName>
        <fullName evidence="4">Gametolysin peptidase M11</fullName>
    </recommendedName>
</protein>
<evidence type="ECO:0000313" key="2">
    <source>
        <dbReference type="EMBL" id="MDZ5663566.1"/>
    </source>
</evidence>
<name>A0ABU5KFC7_9ACTN</name>
<comment type="caution">
    <text evidence="2">The sequence shown here is derived from an EMBL/GenBank/DDBJ whole genome shotgun (WGS) entry which is preliminary data.</text>
</comment>
<proteinExistence type="predicted"/>
<dbReference type="EMBL" id="JAXQPW010000007">
    <property type="protein sequence ID" value="MDZ5663566.1"/>
    <property type="molecule type" value="Genomic_DNA"/>
</dbReference>
<organism evidence="2 3">
    <name type="scientific">Nocardioides renjunii</name>
    <dbReference type="NCBI Taxonomy" id="3095075"/>
    <lineage>
        <taxon>Bacteria</taxon>
        <taxon>Bacillati</taxon>
        <taxon>Actinomycetota</taxon>
        <taxon>Actinomycetes</taxon>
        <taxon>Propionibacteriales</taxon>
        <taxon>Nocardioidaceae</taxon>
        <taxon>Nocardioides</taxon>
    </lineage>
</organism>
<accession>A0ABU5KFC7</accession>
<feature type="chain" id="PRO_5046944782" description="Gametolysin peptidase M11" evidence="1">
    <location>
        <begin position="29"/>
        <end position="726"/>
    </location>
</feature>
<gene>
    <name evidence="2" type="ORF">SFC79_17460</name>
</gene>
<keyword evidence="3" id="KW-1185">Reference proteome</keyword>
<reference evidence="2 3" key="1">
    <citation type="submission" date="2023-11" db="EMBL/GenBank/DDBJ databases">
        <title>Novel species in genus Nocardioides.</title>
        <authorList>
            <person name="Zhou H."/>
        </authorList>
    </citation>
    <scope>NUCLEOTIDE SEQUENCE [LARGE SCALE GENOMIC DNA]</scope>
    <source>
        <strain evidence="2 3">S-58</strain>
    </source>
</reference>
<dbReference type="Proteomes" id="UP001291999">
    <property type="component" value="Unassembled WGS sequence"/>
</dbReference>
<dbReference type="Gene3D" id="2.60.40.2700">
    <property type="match status" value="3"/>
</dbReference>
<keyword evidence="1" id="KW-0732">Signal</keyword>
<sequence>MVSTAVRARLTVATAVAVAAALLTPAQGGASAPGGTSRDTLDVTGTVLVVAGEGGDPDRYSLLLPSGTEVELADGFTAEPLSDFTGTLAAPGTGEGRTLTGPARAGALSRAAADGTPLEVVSARVASPGPSAGPTNHATYVARVTNFGAVGLTDAQILDGLAGAQQYWVRESGGQIPSWTTASPVVPVASAAGSTASGCGLGAGGADFGAIAASVGSQAFPGVDFSGSSPHHLVVVVPDGCGGTVGGRARLGSSFASGGPVILQAEARVDFRIVLEHEYGHNVSLEHANTAAAEYGNLYEVMGAGPSGFANPVLGTVYRWEQGITAPGEVVDGTAGGTWTLASRGASSGLRSVTFIDPDTGLRHFVDLRNGGGGDAGTYYTTSSSTVRYGQTYSPGIVVERENEEAGAFLRKPAASNDGALQRDEAWTNSGTLTVRGSGATVTITRTPAAASVAGGTASIGAATALREVTVTPSGFSPAPAGYRYQWLLDGRPVPGAEDRTFRPTPAMAGGALSAVVTAYAPGLDPTSRTSAPQTVAPAAWYAQGAQRLPLITGDARLGGTLTATGLDWVDYDSQKPADYSAAYQWSRNGTPIPGATARTYQPGPADVGATIQVSEYPRAAGYATTTFARSGSTAQVAPGVLVTSRPKIGGKAKVGKRVVANVKGWSAGTRLTYRWYLGKKAVKKSNKRSLEVTRAMRGKKLVVKVTGRQAGYQTVSLRSRPQKVK</sequence>
<dbReference type="RefSeq" id="WP_322425315.1">
    <property type="nucleotide sequence ID" value="NZ_JAXQPW010000007.1"/>
</dbReference>
<feature type="signal peptide" evidence="1">
    <location>
        <begin position="1"/>
        <end position="28"/>
    </location>
</feature>
<evidence type="ECO:0000313" key="3">
    <source>
        <dbReference type="Proteomes" id="UP001291999"/>
    </source>
</evidence>